<keyword evidence="7" id="KW-1185">Reference proteome</keyword>
<dbReference type="PRINTS" id="PR00455">
    <property type="entry name" value="HTHTETR"/>
</dbReference>
<dbReference type="RefSeq" id="WP_136140238.1">
    <property type="nucleotide sequence ID" value="NZ_CP039247.1"/>
</dbReference>
<evidence type="ECO:0000256" key="1">
    <source>
        <dbReference type="ARBA" id="ARBA00023015"/>
    </source>
</evidence>
<evidence type="ECO:0000256" key="2">
    <source>
        <dbReference type="ARBA" id="ARBA00023125"/>
    </source>
</evidence>
<reference evidence="6 7" key="1">
    <citation type="submission" date="2019-04" db="EMBL/GenBank/DDBJ databases">
        <title>Corynebacterium endometrii sp. nov., isolated from the uterus of a cow with endometritis.</title>
        <authorList>
            <person name="Ballas P."/>
            <person name="Ruckert C."/>
            <person name="Wagener K."/>
            <person name="Drillich M."/>
            <person name="Kaempfer P."/>
            <person name="Busse H.-J."/>
            <person name="Ehling-Schulz M."/>
        </authorList>
    </citation>
    <scope>NUCLEOTIDE SEQUENCE [LARGE SCALE GENOMIC DNA]</scope>
    <source>
        <strain evidence="6 7">LMM-1653</strain>
    </source>
</reference>
<dbReference type="SUPFAM" id="SSF46689">
    <property type="entry name" value="Homeodomain-like"/>
    <property type="match status" value="1"/>
</dbReference>
<dbReference type="Proteomes" id="UP000296352">
    <property type="component" value="Chromosome"/>
</dbReference>
<dbReference type="GO" id="GO:0003700">
    <property type="term" value="F:DNA-binding transcription factor activity"/>
    <property type="evidence" value="ECO:0007669"/>
    <property type="project" value="TreeGrafter"/>
</dbReference>
<dbReference type="PANTHER" id="PTHR30055">
    <property type="entry name" value="HTH-TYPE TRANSCRIPTIONAL REGULATOR RUTR"/>
    <property type="match status" value="1"/>
</dbReference>
<keyword evidence="3" id="KW-0804">Transcription</keyword>
<dbReference type="AlphaFoldDB" id="A0A4P7QES1"/>
<dbReference type="GO" id="GO:0000976">
    <property type="term" value="F:transcription cis-regulatory region binding"/>
    <property type="evidence" value="ECO:0007669"/>
    <property type="project" value="TreeGrafter"/>
</dbReference>
<accession>A0A4P7QES1</accession>
<dbReference type="OrthoDB" id="9795011at2"/>
<proteinExistence type="predicted"/>
<keyword evidence="2 4" id="KW-0238">DNA-binding</keyword>
<dbReference type="PANTHER" id="PTHR30055:SF234">
    <property type="entry name" value="HTH-TYPE TRANSCRIPTIONAL REGULATOR BETI"/>
    <property type="match status" value="1"/>
</dbReference>
<dbReference type="SUPFAM" id="SSF48498">
    <property type="entry name" value="Tetracyclin repressor-like, C-terminal domain"/>
    <property type="match status" value="1"/>
</dbReference>
<evidence type="ECO:0000256" key="4">
    <source>
        <dbReference type="PROSITE-ProRule" id="PRU00335"/>
    </source>
</evidence>
<dbReference type="Gene3D" id="1.10.357.10">
    <property type="entry name" value="Tetracycline Repressor, domain 2"/>
    <property type="match status" value="1"/>
</dbReference>
<dbReference type="KEGG" id="cee:CENDO_00175"/>
<protein>
    <submittedName>
        <fullName evidence="6">Transcriptional regulator, TetR family</fullName>
    </submittedName>
</protein>
<sequence>MRADALQRRNRILLTARRLFAAHGPNVALEQVAEASEVGIATLYRNFSTREELIYEVLHHVISDLDTATQRALQLAPSAENWTQYLSELTNLDLGAFTGALDPREIRSDIATAQAASLRQLTGLVESYVAAGVIHDGVSASNLMVSIGIATRPQPQAVTRIAPDAPTQLVDAYITWTLA</sequence>
<evidence type="ECO:0000313" key="7">
    <source>
        <dbReference type="Proteomes" id="UP000296352"/>
    </source>
</evidence>
<dbReference type="EMBL" id="CP039247">
    <property type="protein sequence ID" value="QCB27346.1"/>
    <property type="molecule type" value="Genomic_DNA"/>
</dbReference>
<evidence type="ECO:0000313" key="6">
    <source>
        <dbReference type="EMBL" id="QCB27346.1"/>
    </source>
</evidence>
<feature type="DNA-binding region" description="H-T-H motif" evidence="4">
    <location>
        <begin position="28"/>
        <end position="47"/>
    </location>
</feature>
<dbReference type="Pfam" id="PF00440">
    <property type="entry name" value="TetR_N"/>
    <property type="match status" value="1"/>
</dbReference>
<dbReference type="InterPro" id="IPR050109">
    <property type="entry name" value="HTH-type_TetR-like_transc_reg"/>
</dbReference>
<name>A0A4P7QES1_9CORY</name>
<organism evidence="6 7">
    <name type="scientific">Corynebacterium endometrii</name>
    <dbReference type="NCBI Taxonomy" id="2488819"/>
    <lineage>
        <taxon>Bacteria</taxon>
        <taxon>Bacillati</taxon>
        <taxon>Actinomycetota</taxon>
        <taxon>Actinomycetes</taxon>
        <taxon>Mycobacteriales</taxon>
        <taxon>Corynebacteriaceae</taxon>
        <taxon>Corynebacterium</taxon>
    </lineage>
</organism>
<keyword evidence="1" id="KW-0805">Transcription regulation</keyword>
<dbReference type="InterPro" id="IPR009057">
    <property type="entry name" value="Homeodomain-like_sf"/>
</dbReference>
<gene>
    <name evidence="6" type="ORF">CENDO_00175</name>
</gene>
<dbReference type="PROSITE" id="PS50977">
    <property type="entry name" value="HTH_TETR_2"/>
    <property type="match status" value="1"/>
</dbReference>
<evidence type="ECO:0000256" key="3">
    <source>
        <dbReference type="ARBA" id="ARBA00023163"/>
    </source>
</evidence>
<feature type="domain" description="HTH tetR-type" evidence="5">
    <location>
        <begin position="6"/>
        <end position="65"/>
    </location>
</feature>
<dbReference type="InterPro" id="IPR001647">
    <property type="entry name" value="HTH_TetR"/>
</dbReference>
<dbReference type="InterPro" id="IPR036271">
    <property type="entry name" value="Tet_transcr_reg_TetR-rel_C_sf"/>
</dbReference>
<evidence type="ECO:0000259" key="5">
    <source>
        <dbReference type="PROSITE" id="PS50977"/>
    </source>
</evidence>